<sequence>MSRIALVKSSNGKIDYVISVRDDQWQCSCVGWTRHVPRKDCKHIRGCKDVSNEKKSKLTINWTDYGLKHYVMNAEQRKAQAAKAAKEARERKKYEAQIARRRIKDRKEAEARAKKHVAERLKREAEEKVLAEKRAIEEKAAAKKKLLEDAENNHDSRQRFRLLEMD</sequence>
<gene>
    <name evidence="3" type="ORF">LCGC14_2013230</name>
</gene>
<dbReference type="PROSITE" id="PS50966">
    <property type="entry name" value="ZF_SWIM"/>
    <property type="match status" value="1"/>
</dbReference>
<proteinExistence type="predicted"/>
<accession>A0A0F9EZU3</accession>
<comment type="caution">
    <text evidence="3">The sequence shown here is derived from an EMBL/GenBank/DDBJ whole genome shotgun (WGS) entry which is preliminary data.</text>
</comment>
<evidence type="ECO:0000256" key="1">
    <source>
        <dbReference type="SAM" id="MobiDB-lite"/>
    </source>
</evidence>
<feature type="domain" description="SWIM-type" evidence="2">
    <location>
        <begin position="16"/>
        <end position="52"/>
    </location>
</feature>
<feature type="region of interest" description="Disordered" evidence="1">
    <location>
        <begin position="147"/>
        <end position="166"/>
    </location>
</feature>
<evidence type="ECO:0000259" key="2">
    <source>
        <dbReference type="PROSITE" id="PS50966"/>
    </source>
</evidence>
<name>A0A0F9EZU3_9ZZZZ</name>
<reference evidence="3" key="1">
    <citation type="journal article" date="2015" name="Nature">
        <title>Complex archaea that bridge the gap between prokaryotes and eukaryotes.</title>
        <authorList>
            <person name="Spang A."/>
            <person name="Saw J.H."/>
            <person name="Jorgensen S.L."/>
            <person name="Zaremba-Niedzwiedzka K."/>
            <person name="Martijn J."/>
            <person name="Lind A.E."/>
            <person name="van Eijk R."/>
            <person name="Schleper C."/>
            <person name="Guy L."/>
            <person name="Ettema T.J."/>
        </authorList>
    </citation>
    <scope>NUCLEOTIDE SEQUENCE</scope>
</reference>
<dbReference type="EMBL" id="LAZR01023123">
    <property type="protein sequence ID" value="KKL79594.1"/>
    <property type="molecule type" value="Genomic_DNA"/>
</dbReference>
<protein>
    <recommendedName>
        <fullName evidence="2">SWIM-type domain-containing protein</fullName>
    </recommendedName>
</protein>
<evidence type="ECO:0000313" key="3">
    <source>
        <dbReference type="EMBL" id="KKL79594.1"/>
    </source>
</evidence>
<dbReference type="AlphaFoldDB" id="A0A0F9EZU3"/>
<dbReference type="InterPro" id="IPR007527">
    <property type="entry name" value="Znf_SWIM"/>
</dbReference>
<dbReference type="GO" id="GO:0008270">
    <property type="term" value="F:zinc ion binding"/>
    <property type="evidence" value="ECO:0007669"/>
    <property type="project" value="InterPro"/>
</dbReference>
<organism evidence="3">
    <name type="scientific">marine sediment metagenome</name>
    <dbReference type="NCBI Taxonomy" id="412755"/>
    <lineage>
        <taxon>unclassified sequences</taxon>
        <taxon>metagenomes</taxon>
        <taxon>ecological metagenomes</taxon>
    </lineage>
</organism>